<evidence type="ECO:0000256" key="9">
    <source>
        <dbReference type="RuleBase" id="RU367120"/>
    </source>
</evidence>
<comment type="catalytic activity">
    <reaction evidence="8 9">
        <text>geranylgeranyl diphosphate + L-cysteinyl-[protein] = S-geranylgeranyl-L-cysteinyl-[protein] + diphosphate</text>
        <dbReference type="Rhea" id="RHEA:21240"/>
        <dbReference type="Rhea" id="RHEA-COMP:10131"/>
        <dbReference type="Rhea" id="RHEA-COMP:11537"/>
        <dbReference type="ChEBI" id="CHEBI:29950"/>
        <dbReference type="ChEBI" id="CHEBI:33019"/>
        <dbReference type="ChEBI" id="CHEBI:57533"/>
        <dbReference type="ChEBI" id="CHEBI:86021"/>
        <dbReference type="EC" id="2.5.1.60"/>
    </reaction>
</comment>
<evidence type="ECO:0000313" key="11">
    <source>
        <dbReference type="EMBL" id="KAG0147005.1"/>
    </source>
</evidence>
<sequence length="308" mass="36353">MHGVKRSKASAVGTREPGELAEEKQRLEEYQVLNKSLLERNAAQDFEQTDSLSLSAALLTLNPEHVTAWAFRRRCLMAISSPVELEEKLKLEMQLTYRSFERHPKAYSIWEHRKWVLNQMKSTDWIAELSLVHRLLKVDGRNFHVWDYRRYLISMISSTDSSTSATDRLKSELAFTTKQIESNFSNFSAWHYRSKVLEPLFRSCDNERESRLKEELEWVRNALWIDPNDQSGWLYHRWLMSHNKQEEIRQTEIQSIKELLEVEPDSKWALATLLQYCPDQTDVLDKLLELDPLRKQRYVDVTNGHVSI</sequence>
<dbReference type="EC" id="2.5.1.60" evidence="2 9"/>
<dbReference type="GO" id="GO:0097354">
    <property type="term" value="P:prenylation"/>
    <property type="evidence" value="ECO:0007669"/>
    <property type="project" value="UniProtKB-UniRule"/>
</dbReference>
<organism evidence="11 12">
    <name type="scientific">Cronartium quercuum f. sp. fusiforme G11</name>
    <dbReference type="NCBI Taxonomy" id="708437"/>
    <lineage>
        <taxon>Eukaryota</taxon>
        <taxon>Fungi</taxon>
        <taxon>Dikarya</taxon>
        <taxon>Basidiomycota</taxon>
        <taxon>Pucciniomycotina</taxon>
        <taxon>Pucciniomycetes</taxon>
        <taxon>Pucciniales</taxon>
        <taxon>Coleosporiaceae</taxon>
        <taxon>Cronartium</taxon>
    </lineage>
</organism>
<evidence type="ECO:0000256" key="6">
    <source>
        <dbReference type="ARBA" id="ARBA00022737"/>
    </source>
</evidence>
<dbReference type="PANTHER" id="PTHR11129:SF2">
    <property type="entry name" value="GERANYLGERANYL TRANSFERASE TYPE-2 SUBUNIT ALPHA"/>
    <property type="match status" value="1"/>
</dbReference>
<keyword evidence="6" id="KW-0677">Repeat</keyword>
<dbReference type="InterPro" id="IPR002088">
    <property type="entry name" value="Prenyl_trans_a"/>
</dbReference>
<evidence type="ECO:0000256" key="5">
    <source>
        <dbReference type="ARBA" id="ARBA00022679"/>
    </source>
</evidence>
<dbReference type="PROSITE" id="PS51147">
    <property type="entry name" value="PFTA"/>
    <property type="match status" value="4"/>
</dbReference>
<keyword evidence="5 9" id="KW-0808">Transferase</keyword>
<evidence type="ECO:0000256" key="7">
    <source>
        <dbReference type="ARBA" id="ARBA00031267"/>
    </source>
</evidence>
<dbReference type="EMBL" id="MU167253">
    <property type="protein sequence ID" value="KAG0147005.1"/>
    <property type="molecule type" value="Genomic_DNA"/>
</dbReference>
<proteinExistence type="inferred from homology"/>
<dbReference type="Gene3D" id="1.25.40.120">
    <property type="entry name" value="Protein prenylyltransferase"/>
    <property type="match status" value="1"/>
</dbReference>
<name>A0A9P6NNZ9_9BASI</name>
<dbReference type="OrthoDB" id="1658at2759"/>
<evidence type="ECO:0000256" key="1">
    <source>
        <dbReference type="ARBA" id="ARBA00006734"/>
    </source>
</evidence>
<dbReference type="Pfam" id="PF01239">
    <property type="entry name" value="PPTA"/>
    <property type="match status" value="5"/>
</dbReference>
<keyword evidence="12" id="KW-1185">Reference proteome</keyword>
<reference evidence="11" key="1">
    <citation type="submission" date="2013-11" db="EMBL/GenBank/DDBJ databases">
        <title>Genome sequence of the fusiform rust pathogen reveals effectors for host alternation and coevolution with pine.</title>
        <authorList>
            <consortium name="DOE Joint Genome Institute"/>
            <person name="Smith K."/>
            <person name="Pendleton A."/>
            <person name="Kubisiak T."/>
            <person name="Anderson C."/>
            <person name="Salamov A."/>
            <person name="Aerts A."/>
            <person name="Riley R."/>
            <person name="Clum A."/>
            <person name="Lindquist E."/>
            <person name="Ence D."/>
            <person name="Campbell M."/>
            <person name="Kronenberg Z."/>
            <person name="Feau N."/>
            <person name="Dhillon B."/>
            <person name="Hamelin R."/>
            <person name="Burleigh J."/>
            <person name="Smith J."/>
            <person name="Yandell M."/>
            <person name="Nelson C."/>
            <person name="Grigoriev I."/>
            <person name="Davis J."/>
        </authorList>
    </citation>
    <scope>NUCLEOTIDE SEQUENCE</scope>
    <source>
        <strain evidence="11">G11</strain>
    </source>
</reference>
<dbReference type="FunFam" id="1.25.40.120:FF:000035">
    <property type="entry name" value="Geranylgeranyl transferase type-2 subunit alpha"/>
    <property type="match status" value="1"/>
</dbReference>
<accession>A0A9P6NNZ9</accession>
<dbReference type="PANTHER" id="PTHR11129">
    <property type="entry name" value="PROTEIN FARNESYLTRANSFERASE ALPHA SUBUNIT/RAB GERANYLGERANYL TRANSFERASE ALPHA SUBUNIT"/>
    <property type="match status" value="1"/>
</dbReference>
<feature type="region of interest" description="Disordered" evidence="10">
    <location>
        <begin position="1"/>
        <end position="23"/>
    </location>
</feature>
<dbReference type="Proteomes" id="UP000886653">
    <property type="component" value="Unassembled WGS sequence"/>
</dbReference>
<comment type="similarity">
    <text evidence="1 9">Belongs to the protein prenyltransferase subunit alpha family.</text>
</comment>
<dbReference type="GO" id="GO:0004663">
    <property type="term" value="F:Rab geranylgeranyltransferase activity"/>
    <property type="evidence" value="ECO:0007669"/>
    <property type="project" value="UniProtKB-UniRule"/>
</dbReference>
<protein>
    <recommendedName>
        <fullName evidence="3 9">Geranylgeranyl transferase type-2 subunit alpha</fullName>
        <ecNumber evidence="2 9">2.5.1.60</ecNumber>
    </recommendedName>
    <alternativeName>
        <fullName evidence="7 9">Geranylgeranyl transferase type II subunit alpha</fullName>
    </alternativeName>
</protein>
<evidence type="ECO:0000256" key="4">
    <source>
        <dbReference type="ARBA" id="ARBA00022602"/>
    </source>
</evidence>
<dbReference type="GO" id="GO:0005968">
    <property type="term" value="C:Rab-protein geranylgeranyltransferase complex"/>
    <property type="evidence" value="ECO:0007669"/>
    <property type="project" value="TreeGrafter"/>
</dbReference>
<evidence type="ECO:0000256" key="2">
    <source>
        <dbReference type="ARBA" id="ARBA00012656"/>
    </source>
</evidence>
<evidence type="ECO:0000256" key="8">
    <source>
        <dbReference type="ARBA" id="ARBA00047658"/>
    </source>
</evidence>
<evidence type="ECO:0000313" key="12">
    <source>
        <dbReference type="Proteomes" id="UP000886653"/>
    </source>
</evidence>
<comment type="function">
    <text evidence="9">Catalyzes the transfer of a geranyl-geranyl moiety from geranyl-geranyl pyrophosphate to cysteines occuring in specific C-terminal amino acid sequences.</text>
</comment>
<evidence type="ECO:0000256" key="10">
    <source>
        <dbReference type="SAM" id="MobiDB-lite"/>
    </source>
</evidence>
<gene>
    <name evidence="11" type="ORF">CROQUDRAFT_132793</name>
</gene>
<dbReference type="AlphaFoldDB" id="A0A9P6NNZ9"/>
<keyword evidence="4 9" id="KW-0637">Prenyltransferase</keyword>
<dbReference type="SUPFAM" id="SSF48439">
    <property type="entry name" value="Protein prenylyltransferase"/>
    <property type="match status" value="1"/>
</dbReference>
<comment type="caution">
    <text evidence="11">The sequence shown here is derived from an EMBL/GenBank/DDBJ whole genome shotgun (WGS) entry which is preliminary data.</text>
</comment>
<evidence type="ECO:0000256" key="3">
    <source>
        <dbReference type="ARBA" id="ARBA00014772"/>
    </source>
</evidence>